<sequence>MKSKYHPLFQPFTLNNGIVIKNRLVVAPMTHWGC</sequence>
<organism evidence="1 2">
    <name type="scientific">Psychrobacter nivimaris</name>
    <dbReference type="NCBI Taxonomy" id="281738"/>
    <lineage>
        <taxon>Bacteria</taxon>
        <taxon>Pseudomonadati</taxon>
        <taxon>Pseudomonadota</taxon>
        <taxon>Gammaproteobacteria</taxon>
        <taxon>Moraxellales</taxon>
        <taxon>Moraxellaceae</taxon>
        <taxon>Psychrobacter</taxon>
    </lineage>
</organism>
<accession>A0A6N7BW20</accession>
<gene>
    <name evidence="1" type="ORF">FQV37_1719</name>
</gene>
<reference evidence="1 2" key="1">
    <citation type="submission" date="2019-09" db="EMBL/GenBank/DDBJ databases">
        <title>Draft genome sequence of Psychrobacter nivimaris LAMA 639, in search for biotechnological relevant genes.</title>
        <authorList>
            <person name="Lima A.O.S."/>
            <person name="Staloch B.E.K."/>
            <person name="Freitas R.C."/>
            <person name="Niero H."/>
            <person name="Silva M.A.C."/>
        </authorList>
    </citation>
    <scope>NUCLEOTIDE SEQUENCE [LARGE SCALE GENOMIC DNA]</scope>
    <source>
        <strain evidence="1 2">LAMA 639</strain>
    </source>
</reference>
<evidence type="ECO:0000313" key="2">
    <source>
        <dbReference type="Proteomes" id="UP000471465"/>
    </source>
</evidence>
<name>A0A6N7BW20_9GAMM</name>
<evidence type="ECO:0000313" key="1">
    <source>
        <dbReference type="EMBL" id="KAF0567855.1"/>
    </source>
</evidence>
<dbReference type="SUPFAM" id="SSF51395">
    <property type="entry name" value="FMN-linked oxidoreductases"/>
    <property type="match status" value="1"/>
</dbReference>
<dbReference type="InterPro" id="IPR013785">
    <property type="entry name" value="Aldolase_TIM"/>
</dbReference>
<dbReference type="Proteomes" id="UP000471465">
    <property type="component" value="Unassembled WGS sequence"/>
</dbReference>
<dbReference type="Gene3D" id="3.20.20.70">
    <property type="entry name" value="Aldolase class I"/>
    <property type="match status" value="1"/>
</dbReference>
<protein>
    <submittedName>
        <fullName evidence="1">Uncharacterized protein</fullName>
    </submittedName>
</protein>
<dbReference type="AlphaFoldDB" id="A0A6N7BW20"/>
<dbReference type="EMBL" id="VZIZ01000033">
    <property type="protein sequence ID" value="KAF0567855.1"/>
    <property type="molecule type" value="Genomic_DNA"/>
</dbReference>
<proteinExistence type="predicted"/>
<keyword evidence="2" id="KW-1185">Reference proteome</keyword>
<comment type="caution">
    <text evidence="1">The sequence shown here is derived from an EMBL/GenBank/DDBJ whole genome shotgun (WGS) entry which is preliminary data.</text>
</comment>